<evidence type="ECO:0000256" key="9">
    <source>
        <dbReference type="ARBA" id="ARBA00022840"/>
    </source>
</evidence>
<evidence type="ECO:0000259" key="11">
    <source>
        <dbReference type="PROSITE" id="PS50109"/>
    </source>
</evidence>
<keyword evidence="8 12" id="KW-0418">Kinase</keyword>
<dbReference type="InterPro" id="IPR036890">
    <property type="entry name" value="HATPase_C_sf"/>
</dbReference>
<evidence type="ECO:0000256" key="7">
    <source>
        <dbReference type="ARBA" id="ARBA00022741"/>
    </source>
</evidence>
<dbReference type="InterPro" id="IPR036097">
    <property type="entry name" value="HisK_dim/P_sf"/>
</dbReference>
<feature type="transmembrane region" description="Helical" evidence="10">
    <location>
        <begin position="172"/>
        <end position="190"/>
    </location>
</feature>
<protein>
    <recommendedName>
        <fullName evidence="3">histidine kinase</fullName>
        <ecNumber evidence="3">2.7.13.3</ecNumber>
    </recommendedName>
</protein>
<dbReference type="InterPro" id="IPR003661">
    <property type="entry name" value="HisK_dim/P_dom"/>
</dbReference>
<gene>
    <name evidence="12" type="primary">regB</name>
    <name evidence="12" type="ORF">SPDO_26040</name>
</gene>
<dbReference type="Proteomes" id="UP000197290">
    <property type="component" value="Unassembled WGS sequence"/>
</dbReference>
<evidence type="ECO:0000256" key="3">
    <source>
        <dbReference type="ARBA" id="ARBA00012438"/>
    </source>
</evidence>
<dbReference type="EC" id="2.7.13.3" evidence="3"/>
<dbReference type="CDD" id="cd00082">
    <property type="entry name" value="HisKA"/>
    <property type="match status" value="1"/>
</dbReference>
<keyword evidence="13" id="KW-1185">Reference proteome</keyword>
<keyword evidence="10" id="KW-0812">Transmembrane</keyword>
<dbReference type="PANTHER" id="PTHR44936:SF10">
    <property type="entry name" value="SENSOR PROTEIN RSTB"/>
    <property type="match status" value="1"/>
</dbReference>
<evidence type="ECO:0000313" key="13">
    <source>
        <dbReference type="Proteomes" id="UP000197290"/>
    </source>
</evidence>
<feature type="transmembrane region" description="Helical" evidence="10">
    <location>
        <begin position="60"/>
        <end position="82"/>
    </location>
</feature>
<dbReference type="SMART" id="SM00387">
    <property type="entry name" value="HATPase_c"/>
    <property type="match status" value="1"/>
</dbReference>
<dbReference type="Gene3D" id="1.10.287.130">
    <property type="match status" value="1"/>
</dbReference>
<evidence type="ECO:0000256" key="1">
    <source>
        <dbReference type="ARBA" id="ARBA00000085"/>
    </source>
</evidence>
<dbReference type="RefSeq" id="WP_245829487.1">
    <property type="nucleotide sequence ID" value="NZ_NBBI01000005.1"/>
</dbReference>
<keyword evidence="9" id="KW-0067">ATP-binding</keyword>
<keyword evidence="10" id="KW-1133">Transmembrane helix</keyword>
<dbReference type="AlphaFoldDB" id="A0A245ZG97"/>
<feature type="domain" description="Histidine kinase" evidence="11">
    <location>
        <begin position="226"/>
        <end position="432"/>
    </location>
</feature>
<comment type="caution">
    <text evidence="12">The sequence shown here is derived from an EMBL/GenBank/DDBJ whole genome shotgun (WGS) entry which is preliminary data.</text>
</comment>
<dbReference type="InterPro" id="IPR003594">
    <property type="entry name" value="HATPase_dom"/>
</dbReference>
<evidence type="ECO:0000256" key="4">
    <source>
        <dbReference type="ARBA" id="ARBA00022475"/>
    </source>
</evidence>
<feature type="transmembrane region" description="Helical" evidence="10">
    <location>
        <begin position="35"/>
        <end position="54"/>
    </location>
</feature>
<evidence type="ECO:0000256" key="8">
    <source>
        <dbReference type="ARBA" id="ARBA00022777"/>
    </source>
</evidence>
<name>A0A245ZG97_9SPHN</name>
<dbReference type="InterPro" id="IPR050980">
    <property type="entry name" value="2C_sensor_his_kinase"/>
</dbReference>
<accession>A0A245ZG97</accession>
<dbReference type="InterPro" id="IPR005467">
    <property type="entry name" value="His_kinase_dom"/>
</dbReference>
<dbReference type="PROSITE" id="PS50109">
    <property type="entry name" value="HIS_KIN"/>
    <property type="match status" value="1"/>
</dbReference>
<dbReference type="GO" id="GO:0000155">
    <property type="term" value="F:phosphorelay sensor kinase activity"/>
    <property type="evidence" value="ECO:0007669"/>
    <property type="project" value="InterPro"/>
</dbReference>
<proteinExistence type="predicted"/>
<evidence type="ECO:0000256" key="2">
    <source>
        <dbReference type="ARBA" id="ARBA00004651"/>
    </source>
</evidence>
<dbReference type="EMBL" id="NBBI01000005">
    <property type="protein sequence ID" value="OWK28769.1"/>
    <property type="molecule type" value="Genomic_DNA"/>
</dbReference>
<dbReference type="GO" id="GO:0005886">
    <property type="term" value="C:plasma membrane"/>
    <property type="evidence" value="ECO:0007669"/>
    <property type="project" value="UniProtKB-SubCell"/>
</dbReference>
<dbReference type="SUPFAM" id="SSF55874">
    <property type="entry name" value="ATPase domain of HSP90 chaperone/DNA topoisomerase II/histidine kinase"/>
    <property type="match status" value="1"/>
</dbReference>
<dbReference type="Pfam" id="PF02518">
    <property type="entry name" value="HATPase_c"/>
    <property type="match status" value="1"/>
</dbReference>
<keyword evidence="6 12" id="KW-0808">Transferase</keyword>
<reference evidence="12 13" key="1">
    <citation type="submission" date="2017-03" db="EMBL/GenBank/DDBJ databases">
        <title>Genome sequence of Sphingomonas dokdonensis DSM 21029.</title>
        <authorList>
            <person name="Poehlein A."/>
            <person name="Wuebbeler J.H."/>
            <person name="Steinbuechel A."/>
            <person name="Daniel R."/>
        </authorList>
    </citation>
    <scope>NUCLEOTIDE SEQUENCE [LARGE SCALE GENOMIC DNA]</scope>
    <source>
        <strain evidence="12 13">DSM 21029</strain>
    </source>
</reference>
<keyword evidence="4" id="KW-1003">Cell membrane</keyword>
<keyword evidence="10" id="KW-0472">Membrane</keyword>
<feature type="transmembrane region" description="Helical" evidence="10">
    <location>
        <begin position="136"/>
        <end position="152"/>
    </location>
</feature>
<dbReference type="PANTHER" id="PTHR44936">
    <property type="entry name" value="SENSOR PROTEIN CREC"/>
    <property type="match status" value="1"/>
</dbReference>
<evidence type="ECO:0000256" key="5">
    <source>
        <dbReference type="ARBA" id="ARBA00022553"/>
    </source>
</evidence>
<keyword evidence="7" id="KW-0547">Nucleotide-binding</keyword>
<evidence type="ECO:0000256" key="10">
    <source>
        <dbReference type="SAM" id="Phobius"/>
    </source>
</evidence>
<dbReference type="GO" id="GO:0005524">
    <property type="term" value="F:ATP binding"/>
    <property type="evidence" value="ECO:0007669"/>
    <property type="project" value="UniProtKB-KW"/>
</dbReference>
<dbReference type="InterPro" id="IPR004358">
    <property type="entry name" value="Sig_transdc_His_kin-like_C"/>
</dbReference>
<comment type="subcellular location">
    <subcellularLocation>
        <location evidence="2">Cell membrane</location>
        <topology evidence="2">Multi-pass membrane protein</topology>
    </subcellularLocation>
</comment>
<evidence type="ECO:0000313" key="12">
    <source>
        <dbReference type="EMBL" id="OWK28769.1"/>
    </source>
</evidence>
<keyword evidence="5" id="KW-0597">Phosphoprotein</keyword>
<dbReference type="PRINTS" id="PR00344">
    <property type="entry name" value="BCTRLSENSOR"/>
</dbReference>
<dbReference type="SUPFAM" id="SSF47384">
    <property type="entry name" value="Homodimeric domain of signal transducing histidine kinase"/>
    <property type="match status" value="1"/>
</dbReference>
<sequence>MMDSPLLALTRRSAAQAGSSHDSTAAQNMRQLLQLRWMAVAGQLITILVVQFALGIDLPLFPMMVIIALQAFANIVSFLLVTRGRVTNVELMLGLLFDVGSLTAQLSLSGGATNPFVSLFLIQVVLSAILLETWSVWVLVVLTAVCYAGLAADSRPLDYPPSIAPFVGELNALGAWLSFLLSGTLVAMFVTRISRNLRARDAFLADLRQRAAEEDGIVRIGLFASGAAHELGTPLASLAVILSDWRRLPKIAEDPELAGELAEMQAEVERCKAIVTDILHSAGEPRGEAMQSVPAHAFLHDIVEEWRATLASGPLSVDLHGLGDAAVVAGPSLRQAVWNLLDNAAEASPTGVALAATCDRDELTIAVTDQGRGFTESQLASVGKLYHSGKGAGHGVGLFLASNVARRLGGRLEAMNRPGGGADVRLVLPLAKPRR</sequence>
<comment type="catalytic activity">
    <reaction evidence="1">
        <text>ATP + protein L-histidine = ADP + protein N-phospho-L-histidine.</text>
        <dbReference type="EC" id="2.7.13.3"/>
    </reaction>
</comment>
<dbReference type="Gene3D" id="3.30.565.10">
    <property type="entry name" value="Histidine kinase-like ATPase, C-terminal domain"/>
    <property type="match status" value="1"/>
</dbReference>
<evidence type="ECO:0000256" key="6">
    <source>
        <dbReference type="ARBA" id="ARBA00022679"/>
    </source>
</evidence>
<organism evidence="12 13">
    <name type="scientific">Sphingomonas dokdonensis</name>
    <dbReference type="NCBI Taxonomy" id="344880"/>
    <lineage>
        <taxon>Bacteria</taxon>
        <taxon>Pseudomonadati</taxon>
        <taxon>Pseudomonadota</taxon>
        <taxon>Alphaproteobacteria</taxon>
        <taxon>Sphingomonadales</taxon>
        <taxon>Sphingomonadaceae</taxon>
        <taxon>Sphingomonas</taxon>
    </lineage>
</organism>